<evidence type="ECO:0000256" key="7">
    <source>
        <dbReference type="ARBA" id="ARBA00022729"/>
    </source>
</evidence>
<evidence type="ECO:0000313" key="15">
    <source>
        <dbReference type="EMBL" id="MBC5787555.1"/>
    </source>
</evidence>
<accession>A0ABR7IQY0</accession>
<name>A0ABR7IQY0_9CLOT</name>
<dbReference type="InterPro" id="IPR001967">
    <property type="entry name" value="Peptidase_S11_N"/>
</dbReference>
<evidence type="ECO:0000256" key="3">
    <source>
        <dbReference type="ARBA" id="ARBA00007164"/>
    </source>
</evidence>
<dbReference type="EMBL" id="JACOQK010000001">
    <property type="protein sequence ID" value="MBC5787555.1"/>
    <property type="molecule type" value="Genomic_DNA"/>
</dbReference>
<keyword evidence="7" id="KW-0732">Signal</keyword>
<dbReference type="InterPro" id="IPR015956">
    <property type="entry name" value="Peniciliin-bd_prot_C_sf"/>
</dbReference>
<dbReference type="PANTHER" id="PTHR21581">
    <property type="entry name" value="D-ALANYL-D-ALANINE CARBOXYPEPTIDASE"/>
    <property type="match status" value="1"/>
</dbReference>
<dbReference type="Pfam" id="PF07943">
    <property type="entry name" value="PBP5_C"/>
    <property type="match status" value="1"/>
</dbReference>
<evidence type="ECO:0000256" key="4">
    <source>
        <dbReference type="ARBA" id="ARBA00012448"/>
    </source>
</evidence>
<dbReference type="EC" id="3.4.16.4" evidence="4"/>
<reference evidence="15 16" key="1">
    <citation type="submission" date="2020-08" db="EMBL/GenBank/DDBJ databases">
        <title>Genome public.</title>
        <authorList>
            <person name="Liu C."/>
            <person name="Sun Q."/>
        </authorList>
    </citation>
    <scope>NUCLEOTIDE SEQUENCE [LARGE SCALE GENOMIC DNA]</scope>
    <source>
        <strain evidence="15 16">NSJ-27</strain>
    </source>
</reference>
<dbReference type="GO" id="GO:0004180">
    <property type="term" value="F:carboxypeptidase activity"/>
    <property type="evidence" value="ECO:0007669"/>
    <property type="project" value="UniProtKB-KW"/>
</dbReference>
<keyword evidence="8" id="KW-0378">Hydrolase</keyword>
<sequence>MTKRILSGILALGIFCSVFGIPVLADGVEEDVVAAQSIGDIPAKSYVLMEASSGKVLMEQNADEQMPPASITKIMVMLLLMERLEQGTIHMEDMVTTSEHANSMGGTQIWLEVGETMSVHDLLKATAVNSANDAAVALAEYMGGTEEAFVEQMNQRAKELGMNNTTFQNATGLDADGHLSTARDVAIMSAELIKHEKIKEYSSIWMDSLRDGKTGLTNTNKLVRYYEGCNGLKTGTTDGAGSCLSATATRNGMTLIAVTMGSATSKERFKSASTLLDYGFASYEVYTPDLSQQEIPEIPVSNGQQSVVEIELPSTVSMVISKGDQANITSEVTIIEGLQAPVQQGQEVGKIIYYLNSDVLAEYPIYAKNQINQLDFPFVFLKLLLKLIS</sequence>
<dbReference type="Gene3D" id="2.60.410.10">
    <property type="entry name" value="D-Ala-D-Ala carboxypeptidase, C-terminal domain"/>
    <property type="match status" value="1"/>
</dbReference>
<keyword evidence="11" id="KW-0961">Cell wall biogenesis/degradation</keyword>
<dbReference type="SUPFAM" id="SSF56601">
    <property type="entry name" value="beta-lactamase/transpeptidase-like"/>
    <property type="match status" value="1"/>
</dbReference>
<comment type="pathway">
    <text evidence="2">Cell wall biogenesis; peptidoglycan biosynthesis.</text>
</comment>
<dbReference type="InterPro" id="IPR037167">
    <property type="entry name" value="Peptidase_S11_C_sf"/>
</dbReference>
<dbReference type="SMART" id="SM00936">
    <property type="entry name" value="PBP5_C"/>
    <property type="match status" value="1"/>
</dbReference>
<evidence type="ECO:0000256" key="11">
    <source>
        <dbReference type="ARBA" id="ARBA00023316"/>
    </source>
</evidence>
<evidence type="ECO:0000256" key="5">
    <source>
        <dbReference type="ARBA" id="ARBA00022645"/>
    </source>
</evidence>
<evidence type="ECO:0000256" key="2">
    <source>
        <dbReference type="ARBA" id="ARBA00004752"/>
    </source>
</evidence>
<evidence type="ECO:0000256" key="9">
    <source>
        <dbReference type="ARBA" id="ARBA00022960"/>
    </source>
</evidence>
<dbReference type="Proteomes" id="UP000649151">
    <property type="component" value="Unassembled WGS sequence"/>
</dbReference>
<dbReference type="PRINTS" id="PR00725">
    <property type="entry name" value="DADACBPTASE1"/>
</dbReference>
<evidence type="ECO:0000256" key="13">
    <source>
        <dbReference type="RuleBase" id="RU004016"/>
    </source>
</evidence>
<evidence type="ECO:0000256" key="12">
    <source>
        <dbReference type="ARBA" id="ARBA00034000"/>
    </source>
</evidence>
<dbReference type="InterPro" id="IPR012907">
    <property type="entry name" value="Peptidase_S11_C"/>
</dbReference>
<keyword evidence="9" id="KW-0133">Cell shape</keyword>
<comment type="similarity">
    <text evidence="3 13">Belongs to the peptidase S11 family.</text>
</comment>
<dbReference type="InterPro" id="IPR012338">
    <property type="entry name" value="Beta-lactam/transpept-like"/>
</dbReference>
<dbReference type="Pfam" id="PF00768">
    <property type="entry name" value="Peptidase_S11"/>
    <property type="match status" value="1"/>
</dbReference>
<evidence type="ECO:0000256" key="1">
    <source>
        <dbReference type="ARBA" id="ARBA00003217"/>
    </source>
</evidence>
<dbReference type="InterPro" id="IPR018044">
    <property type="entry name" value="Peptidase_S11"/>
</dbReference>
<dbReference type="Gene3D" id="3.40.710.10">
    <property type="entry name" value="DD-peptidase/beta-lactamase superfamily"/>
    <property type="match status" value="1"/>
</dbReference>
<evidence type="ECO:0000256" key="10">
    <source>
        <dbReference type="ARBA" id="ARBA00022984"/>
    </source>
</evidence>
<keyword evidence="10" id="KW-0573">Peptidoglycan synthesis</keyword>
<proteinExistence type="inferred from homology"/>
<keyword evidence="16" id="KW-1185">Reference proteome</keyword>
<evidence type="ECO:0000256" key="8">
    <source>
        <dbReference type="ARBA" id="ARBA00022801"/>
    </source>
</evidence>
<keyword evidence="5 15" id="KW-0121">Carboxypeptidase</keyword>
<comment type="catalytic activity">
    <reaction evidence="12">
        <text>Preferential cleavage: (Ac)2-L-Lys-D-Ala-|-D-Ala. Also transpeptidation of peptidyl-alanyl moieties that are N-acyl substituents of D-alanine.</text>
        <dbReference type="EC" id="3.4.16.4"/>
    </reaction>
</comment>
<evidence type="ECO:0000256" key="6">
    <source>
        <dbReference type="ARBA" id="ARBA00022670"/>
    </source>
</evidence>
<evidence type="ECO:0000313" key="16">
    <source>
        <dbReference type="Proteomes" id="UP000649151"/>
    </source>
</evidence>
<protein>
    <recommendedName>
        <fullName evidence="4">serine-type D-Ala-D-Ala carboxypeptidase</fullName>
        <ecNumber evidence="4">3.4.16.4</ecNumber>
    </recommendedName>
</protein>
<organism evidence="15 16">
    <name type="scientific">Clostridium facile</name>
    <dbReference type="NCBI Taxonomy" id="2763035"/>
    <lineage>
        <taxon>Bacteria</taxon>
        <taxon>Bacillati</taxon>
        <taxon>Bacillota</taxon>
        <taxon>Clostridia</taxon>
        <taxon>Eubacteriales</taxon>
        <taxon>Clostridiaceae</taxon>
        <taxon>Clostridium</taxon>
    </lineage>
</organism>
<dbReference type="SUPFAM" id="SSF69189">
    <property type="entry name" value="Penicillin-binding protein associated domain"/>
    <property type="match status" value="1"/>
</dbReference>
<keyword evidence="6" id="KW-0645">Protease</keyword>
<dbReference type="PANTHER" id="PTHR21581:SF6">
    <property type="entry name" value="TRAFFICKING PROTEIN PARTICLE COMPLEX SUBUNIT 12"/>
    <property type="match status" value="1"/>
</dbReference>
<gene>
    <name evidence="15" type="ORF">H8Z77_05900</name>
</gene>
<comment type="caution">
    <text evidence="15">The sequence shown here is derived from an EMBL/GenBank/DDBJ whole genome shotgun (WGS) entry which is preliminary data.</text>
</comment>
<comment type="function">
    <text evidence="1">Removes C-terminal D-alanyl residues from sugar-peptide cell wall precursors.</text>
</comment>
<evidence type="ECO:0000259" key="14">
    <source>
        <dbReference type="SMART" id="SM00936"/>
    </source>
</evidence>
<feature type="domain" description="Peptidase S11 D-Ala-D-Ala carboxypeptidase A C-terminal" evidence="14">
    <location>
        <begin position="280"/>
        <end position="373"/>
    </location>
</feature>